<keyword evidence="2" id="KW-1185">Reference proteome</keyword>
<dbReference type="EMBL" id="JACHJV010000004">
    <property type="protein sequence ID" value="MBB4929038.1"/>
    <property type="molecule type" value="Genomic_DNA"/>
</dbReference>
<reference evidence="1 2" key="1">
    <citation type="submission" date="2020-08" db="EMBL/GenBank/DDBJ databases">
        <title>Sequencing the genomes of 1000 actinobacteria strains.</title>
        <authorList>
            <person name="Klenk H.-P."/>
        </authorList>
    </citation>
    <scope>NUCLEOTIDE SEQUENCE [LARGE SCALE GENOMIC DNA]</scope>
    <source>
        <strain evidence="1 2">DSM 41654</strain>
    </source>
</reference>
<evidence type="ECO:0000313" key="2">
    <source>
        <dbReference type="Proteomes" id="UP000540506"/>
    </source>
</evidence>
<sequence>MTITTDTAAERAVRDLAAGLARQSILARVSTSGSTALVEVEITTEDEYEVLSLAPHGADRIRWTTCTAYGDINGQGEWDIIPASRVPLLGSFLHHRAVADRIRLELDRWNARPGRPDPGTIEQLIGDEVSTWAGWSIVVTHAYAQAIVDGHAGADSTPEDLASIHPHLTTDYNLEAEEWNGAICILRQLADGRVAEDDEDHEPGTVLVITPLAKRFGPDAVSRLRTAFGGDLTAAATAFINRSPQ</sequence>
<dbReference type="RefSeq" id="WP_184946971.1">
    <property type="nucleotide sequence ID" value="NZ_JACHJV010000004.1"/>
</dbReference>
<organism evidence="1 2">
    <name type="scientific">Kitasatospora kifunensis</name>
    <name type="common">Streptomyces kifunensis</name>
    <dbReference type="NCBI Taxonomy" id="58351"/>
    <lineage>
        <taxon>Bacteria</taxon>
        <taxon>Bacillati</taxon>
        <taxon>Actinomycetota</taxon>
        <taxon>Actinomycetes</taxon>
        <taxon>Kitasatosporales</taxon>
        <taxon>Streptomycetaceae</taxon>
        <taxon>Kitasatospora</taxon>
    </lineage>
</organism>
<accession>A0A7W7W0C7</accession>
<name>A0A7W7W0C7_KITKI</name>
<evidence type="ECO:0000313" key="1">
    <source>
        <dbReference type="EMBL" id="MBB4929038.1"/>
    </source>
</evidence>
<gene>
    <name evidence="1" type="ORF">FHR34_008137</name>
</gene>
<comment type="caution">
    <text evidence="1">The sequence shown here is derived from an EMBL/GenBank/DDBJ whole genome shotgun (WGS) entry which is preliminary data.</text>
</comment>
<dbReference type="Proteomes" id="UP000540506">
    <property type="component" value="Unassembled WGS sequence"/>
</dbReference>
<dbReference type="AlphaFoldDB" id="A0A7W7W0C7"/>
<protein>
    <submittedName>
        <fullName evidence="1">Uncharacterized protein</fullName>
    </submittedName>
</protein>
<proteinExistence type="predicted"/>